<feature type="region of interest" description="Disordered" evidence="13">
    <location>
        <begin position="580"/>
        <end position="604"/>
    </location>
</feature>
<keyword evidence="4 12" id="KW-0863">Zinc-finger</keyword>
<evidence type="ECO:0000313" key="15">
    <source>
        <dbReference type="Proteomes" id="UP000694845"/>
    </source>
</evidence>
<evidence type="ECO:0000256" key="7">
    <source>
        <dbReference type="ARBA" id="ARBA00023125"/>
    </source>
</evidence>
<sequence>MTTVSVTRAKSEYIQPSTTTQGDNSGQQQPSPLALLAATCSKIGSPPEEAVNTATTTAIRFVGQNQSFQPAETQICVGANGVIAIPAAQQQTQFQTISAFPVQIGAPPIVQPQQQQVIETNKQVTTSNTANVLNWNPQQQIVQPAQILTAAAANSNTSNAAAGTGNVQYNIIPQIQLDADGNIIANQIASAINQSPAIIRSPAPNIASLALQNGQLIQTQASPIVQNIGTAPRVASQPITFQLAPMVNTAGNVTDQQQQQVYSIVAASPIQQDFTNTVQLQPQQFQAQAQQIVTTDQTLQQQNQQPQQPQQISVAQVVPQQQQQQVHQQQQVVIPQQSTPIPVSINMAQPVQLQQQPQQSTVAIQQQSQQITNIQASSAQPQQQQQQSFTVQPVQQTYTIQQGTGLPIINTSQQTFTIPAQAATGQQAIQNIILQPQNNVQTIQLQGQQQMATILPGQILTALRSPNNTLNIQGVQIQGLSISGAVSQPQQILTTTAGTGNVGSVAATQVVTALPSINLSTGGNMVPMGVQIQQMPTTTAASSNARAASVTASQQANAIQDKKWQGQTQVIAQVQPSATLSMDNSFGGSDEEDNQGQSTQPTQKRLRRVACTCPNCKDSEGRNLNAEGRKKQHICHISGCGKVYGKTSHLRAHLRWHTGERPFVCNWLFCGKRFTRSDELQRHRRTHTGEKRFPCPYCSKRFMRSDHLSKHVKTHNNKKGKDGDFEEGSVALDSSEVVSTPDNETLTNAVVLQMGDRTLDAS</sequence>
<evidence type="ECO:0000256" key="10">
    <source>
        <dbReference type="ARBA" id="ARBA00023242"/>
    </source>
</evidence>
<evidence type="ECO:0000256" key="6">
    <source>
        <dbReference type="ARBA" id="ARBA00023015"/>
    </source>
</evidence>
<keyword evidence="15" id="KW-1185">Reference proteome</keyword>
<evidence type="ECO:0000256" key="11">
    <source>
        <dbReference type="ARBA" id="ARBA00038409"/>
    </source>
</evidence>
<name>A0A8B7YN83_ACAPL</name>
<keyword evidence="5" id="KW-0862">Zinc</keyword>
<dbReference type="FunFam" id="3.30.160.60:FF:000061">
    <property type="entry name" value="Transcription factor Sp3"/>
    <property type="match status" value="1"/>
</dbReference>
<dbReference type="KEGG" id="aplc:110981049"/>
<comment type="subcellular location">
    <subcellularLocation>
        <location evidence="1">Nucleus</location>
    </subcellularLocation>
</comment>
<evidence type="ECO:0000256" key="3">
    <source>
        <dbReference type="ARBA" id="ARBA00022737"/>
    </source>
</evidence>
<evidence type="ECO:0000256" key="2">
    <source>
        <dbReference type="ARBA" id="ARBA00022723"/>
    </source>
</evidence>
<dbReference type="AlphaFoldDB" id="A0A8B7YN83"/>
<dbReference type="InterPro" id="IPR036236">
    <property type="entry name" value="Znf_C2H2_sf"/>
</dbReference>
<evidence type="ECO:0000256" key="9">
    <source>
        <dbReference type="ARBA" id="ARBA00023163"/>
    </source>
</evidence>
<evidence type="ECO:0000256" key="5">
    <source>
        <dbReference type="ARBA" id="ARBA00022833"/>
    </source>
</evidence>
<gene>
    <name evidence="16" type="primary">LOC110981049</name>
</gene>
<dbReference type="FunFam" id="3.30.160.60:FF:000026">
    <property type="entry name" value="Transcription factor Sp3"/>
    <property type="match status" value="1"/>
</dbReference>
<keyword evidence="10" id="KW-0539">Nucleus</keyword>
<accession>A0A8B7YN83</accession>
<dbReference type="OrthoDB" id="6365676at2759"/>
<keyword evidence="3" id="KW-0677">Repeat</keyword>
<dbReference type="GO" id="GO:0008270">
    <property type="term" value="F:zinc ion binding"/>
    <property type="evidence" value="ECO:0007669"/>
    <property type="project" value="UniProtKB-KW"/>
</dbReference>
<protein>
    <submittedName>
        <fullName evidence="16">Transcription factor Sp3-like isoform X1</fullName>
    </submittedName>
</protein>
<evidence type="ECO:0000259" key="14">
    <source>
        <dbReference type="PROSITE" id="PS50157"/>
    </source>
</evidence>
<dbReference type="Gene3D" id="3.30.160.60">
    <property type="entry name" value="Classic Zinc Finger"/>
    <property type="match status" value="3"/>
</dbReference>
<dbReference type="PANTHER" id="PTHR23235:SF165">
    <property type="entry name" value="TRANSCRIPTION FACTOR BTD"/>
    <property type="match status" value="1"/>
</dbReference>
<dbReference type="FunFam" id="3.30.160.60:FF:000014">
    <property type="entry name" value="Transcription factor Sp3"/>
    <property type="match status" value="1"/>
</dbReference>
<dbReference type="GeneID" id="110981049"/>
<feature type="domain" description="C2H2-type" evidence="14">
    <location>
        <begin position="693"/>
        <end position="720"/>
    </location>
</feature>
<dbReference type="PROSITE" id="PS50157">
    <property type="entry name" value="ZINC_FINGER_C2H2_2"/>
    <property type="match status" value="3"/>
</dbReference>
<evidence type="ECO:0000256" key="13">
    <source>
        <dbReference type="SAM" id="MobiDB-lite"/>
    </source>
</evidence>
<dbReference type="InterPro" id="IPR013087">
    <property type="entry name" value="Znf_C2H2_type"/>
</dbReference>
<evidence type="ECO:0000256" key="12">
    <source>
        <dbReference type="PROSITE-ProRule" id="PRU00042"/>
    </source>
</evidence>
<organism evidence="15 16">
    <name type="scientific">Acanthaster planci</name>
    <name type="common">Crown-of-thorns starfish</name>
    <dbReference type="NCBI Taxonomy" id="133434"/>
    <lineage>
        <taxon>Eukaryota</taxon>
        <taxon>Metazoa</taxon>
        <taxon>Echinodermata</taxon>
        <taxon>Eleutherozoa</taxon>
        <taxon>Asterozoa</taxon>
        <taxon>Asteroidea</taxon>
        <taxon>Valvatacea</taxon>
        <taxon>Valvatida</taxon>
        <taxon>Acanthasteridae</taxon>
        <taxon>Acanthaster</taxon>
    </lineage>
</organism>
<dbReference type="GO" id="GO:0000981">
    <property type="term" value="F:DNA-binding transcription factor activity, RNA polymerase II-specific"/>
    <property type="evidence" value="ECO:0007669"/>
    <property type="project" value="TreeGrafter"/>
</dbReference>
<dbReference type="GO" id="GO:0000978">
    <property type="term" value="F:RNA polymerase II cis-regulatory region sequence-specific DNA binding"/>
    <property type="evidence" value="ECO:0007669"/>
    <property type="project" value="TreeGrafter"/>
</dbReference>
<dbReference type="Proteomes" id="UP000694845">
    <property type="component" value="Unplaced"/>
</dbReference>
<keyword evidence="9" id="KW-0804">Transcription</keyword>
<evidence type="ECO:0000256" key="1">
    <source>
        <dbReference type="ARBA" id="ARBA00004123"/>
    </source>
</evidence>
<feature type="region of interest" description="Disordered" evidence="13">
    <location>
        <begin position="1"/>
        <end position="30"/>
    </location>
</feature>
<evidence type="ECO:0000256" key="8">
    <source>
        <dbReference type="ARBA" id="ARBA00023159"/>
    </source>
</evidence>
<proteinExistence type="inferred from homology"/>
<keyword evidence="8" id="KW-0010">Activator</keyword>
<keyword evidence="2" id="KW-0479">Metal-binding</keyword>
<feature type="domain" description="C2H2-type" evidence="14">
    <location>
        <begin position="633"/>
        <end position="662"/>
    </location>
</feature>
<keyword evidence="6" id="KW-0805">Transcription regulation</keyword>
<dbReference type="SUPFAM" id="SSF57667">
    <property type="entry name" value="beta-beta-alpha zinc fingers"/>
    <property type="match status" value="2"/>
</dbReference>
<dbReference type="GO" id="GO:0005634">
    <property type="term" value="C:nucleus"/>
    <property type="evidence" value="ECO:0007669"/>
    <property type="project" value="UniProtKB-SubCell"/>
</dbReference>
<keyword evidence="7" id="KW-0238">DNA-binding</keyword>
<comment type="similarity">
    <text evidence="11">Belongs to the Sp1 C2H2-type zinc-finger protein family.</text>
</comment>
<dbReference type="PROSITE" id="PS00028">
    <property type="entry name" value="ZINC_FINGER_C2H2_1"/>
    <property type="match status" value="3"/>
</dbReference>
<reference evidence="16" key="1">
    <citation type="submission" date="2025-08" db="UniProtKB">
        <authorList>
            <consortium name="RefSeq"/>
        </authorList>
    </citation>
    <scope>IDENTIFICATION</scope>
</reference>
<evidence type="ECO:0000313" key="16">
    <source>
        <dbReference type="RefSeq" id="XP_022093910.1"/>
    </source>
</evidence>
<evidence type="ECO:0000256" key="4">
    <source>
        <dbReference type="ARBA" id="ARBA00022771"/>
    </source>
</evidence>
<feature type="domain" description="C2H2-type" evidence="14">
    <location>
        <begin position="663"/>
        <end position="692"/>
    </location>
</feature>
<dbReference type="SMART" id="SM00355">
    <property type="entry name" value="ZnF_C2H2"/>
    <property type="match status" value="3"/>
</dbReference>
<dbReference type="RefSeq" id="XP_022093910.1">
    <property type="nucleotide sequence ID" value="XM_022238218.1"/>
</dbReference>
<dbReference type="PANTHER" id="PTHR23235">
    <property type="entry name" value="KRUEPPEL-LIKE TRANSCRIPTION FACTOR"/>
    <property type="match status" value="1"/>
</dbReference>
<dbReference type="Pfam" id="PF00096">
    <property type="entry name" value="zf-C2H2"/>
    <property type="match status" value="3"/>
</dbReference>